<feature type="transmembrane region" description="Helical" evidence="9">
    <location>
        <begin position="82"/>
        <end position="102"/>
    </location>
</feature>
<evidence type="ECO:0000256" key="9">
    <source>
        <dbReference type="SAM" id="Phobius"/>
    </source>
</evidence>
<feature type="domain" description="Histidine kinase" evidence="10">
    <location>
        <begin position="206"/>
        <end position="412"/>
    </location>
</feature>
<keyword evidence="12" id="KW-1185">Reference proteome</keyword>
<organism evidence="11 12">
    <name type="scientific">Neobacillus notoginsengisoli</name>
    <dbReference type="NCBI Taxonomy" id="1578198"/>
    <lineage>
        <taxon>Bacteria</taxon>
        <taxon>Bacillati</taxon>
        <taxon>Bacillota</taxon>
        <taxon>Bacilli</taxon>
        <taxon>Bacillales</taxon>
        <taxon>Bacillaceae</taxon>
        <taxon>Neobacillus</taxon>
    </lineage>
</organism>
<keyword evidence="9" id="KW-1133">Transmembrane helix</keyword>
<dbReference type="PANTHER" id="PTHR43065:SF34">
    <property type="entry name" value="SPORULATION KINASE A"/>
    <property type="match status" value="1"/>
</dbReference>
<accession>A0A417YVS8</accession>
<keyword evidence="7" id="KW-0067">ATP-binding</keyword>
<dbReference type="OrthoDB" id="9815750at2"/>
<dbReference type="InterPro" id="IPR048436">
    <property type="entry name" value="MASE12"/>
</dbReference>
<feature type="transmembrane region" description="Helical" evidence="9">
    <location>
        <begin position="132"/>
        <end position="151"/>
    </location>
</feature>
<keyword evidence="5" id="KW-0547">Nucleotide-binding</keyword>
<evidence type="ECO:0000256" key="4">
    <source>
        <dbReference type="ARBA" id="ARBA00022679"/>
    </source>
</evidence>
<dbReference type="InterPro" id="IPR036097">
    <property type="entry name" value="HisK_dim/P_sf"/>
</dbReference>
<comment type="caution">
    <text evidence="11">The sequence shown here is derived from an EMBL/GenBank/DDBJ whole genome shotgun (WGS) entry which is preliminary data.</text>
</comment>
<feature type="transmembrane region" description="Helical" evidence="9">
    <location>
        <begin position="157"/>
        <end position="175"/>
    </location>
</feature>
<dbReference type="Pfam" id="PF02518">
    <property type="entry name" value="HATPase_c"/>
    <property type="match status" value="1"/>
</dbReference>
<evidence type="ECO:0000256" key="1">
    <source>
        <dbReference type="ARBA" id="ARBA00000085"/>
    </source>
</evidence>
<dbReference type="PROSITE" id="PS50109">
    <property type="entry name" value="HIS_KIN"/>
    <property type="match status" value="1"/>
</dbReference>
<dbReference type="CDD" id="cd00082">
    <property type="entry name" value="HisKA"/>
    <property type="match status" value="1"/>
</dbReference>
<protein>
    <recommendedName>
        <fullName evidence="2">histidine kinase</fullName>
        <ecNumber evidence="2">2.7.13.3</ecNumber>
    </recommendedName>
</protein>
<evidence type="ECO:0000256" key="3">
    <source>
        <dbReference type="ARBA" id="ARBA00022553"/>
    </source>
</evidence>
<gene>
    <name evidence="11" type="ORF">D1B31_07190</name>
</gene>
<comment type="catalytic activity">
    <reaction evidence="1">
        <text>ATP + protein L-histidine = ADP + protein N-phospho-L-histidine.</text>
        <dbReference type="EC" id="2.7.13.3"/>
    </reaction>
</comment>
<dbReference type="AlphaFoldDB" id="A0A417YVS8"/>
<dbReference type="Pfam" id="PF20971">
    <property type="entry name" value="MASE12"/>
    <property type="match status" value="1"/>
</dbReference>
<dbReference type="InterPro" id="IPR004358">
    <property type="entry name" value="Sig_transdc_His_kin-like_C"/>
</dbReference>
<dbReference type="EC" id="2.7.13.3" evidence="2"/>
<dbReference type="SMART" id="SM00387">
    <property type="entry name" value="HATPase_c"/>
    <property type="match status" value="1"/>
</dbReference>
<keyword evidence="4" id="KW-0808">Transferase</keyword>
<dbReference type="RefSeq" id="WP_118920084.1">
    <property type="nucleotide sequence ID" value="NZ_QWEG01000004.1"/>
</dbReference>
<dbReference type="SMART" id="SM00388">
    <property type="entry name" value="HisKA"/>
    <property type="match status" value="1"/>
</dbReference>
<feature type="transmembrane region" description="Helical" evidence="9">
    <location>
        <begin position="108"/>
        <end position="127"/>
    </location>
</feature>
<keyword evidence="3" id="KW-0597">Phosphoprotein</keyword>
<keyword evidence="9" id="KW-0812">Transmembrane</keyword>
<evidence type="ECO:0000256" key="6">
    <source>
        <dbReference type="ARBA" id="ARBA00022777"/>
    </source>
</evidence>
<feature type="transmembrane region" description="Helical" evidence="9">
    <location>
        <begin position="58"/>
        <end position="75"/>
    </location>
</feature>
<keyword evidence="9" id="KW-0472">Membrane</keyword>
<sequence>MNGVLQNKKMEQEELKALKFCIWLFYISFIGVDLLFYVFFPNLLGIYGSGAPFRGIGFWYYIIGLTLLPISIFMYKRKKIYFIKYFYFIGFNVLDLINNILIYKDKNIIFQSGNFSEVVFFLFTPIFISKRYFWTVTIGILIKYLVTGIVLHTNETIAPMTLLTVISAITYILLIRFKSYLNSLSVVYEEMNQKEKLIGIGQMATGIAHEIRNPLTSLKGFVQLQQELKHEEKDFFPIMKQEIDRINSIVDDLMILGKPSVVSSFDKVNIKDIVDYGLSIAEQFARGTEIKFIKEYDNRNPEYIRGDEKQLKQVVINLVKNSIESMPDKGTVKVSIKIEGQDKVVLSIADEGNGISEDNLQKLFEPFFTTKKDGTGLGLMVSNQIIKEHKGLIQVDSKLGKGTKVDIIFPKI</sequence>
<keyword evidence="8" id="KW-0902">Two-component regulatory system</keyword>
<dbReference type="SUPFAM" id="SSF47384">
    <property type="entry name" value="Homodimeric domain of signal transducing histidine kinase"/>
    <property type="match status" value="1"/>
</dbReference>
<dbReference type="PANTHER" id="PTHR43065">
    <property type="entry name" value="SENSOR HISTIDINE KINASE"/>
    <property type="match status" value="1"/>
</dbReference>
<dbReference type="InterPro" id="IPR005467">
    <property type="entry name" value="His_kinase_dom"/>
</dbReference>
<dbReference type="GO" id="GO:0000155">
    <property type="term" value="F:phosphorelay sensor kinase activity"/>
    <property type="evidence" value="ECO:0007669"/>
    <property type="project" value="InterPro"/>
</dbReference>
<evidence type="ECO:0000259" key="10">
    <source>
        <dbReference type="PROSITE" id="PS50109"/>
    </source>
</evidence>
<reference evidence="11 12" key="1">
    <citation type="journal article" date="2017" name="Int. J. Syst. Evol. Microbiol.">
        <title>Bacillus notoginsengisoli sp. nov., a novel bacterium isolated from the rhizosphere of Panax notoginseng.</title>
        <authorList>
            <person name="Zhang M.Y."/>
            <person name="Cheng J."/>
            <person name="Cai Y."/>
            <person name="Zhang T.Y."/>
            <person name="Wu Y.Y."/>
            <person name="Manikprabhu D."/>
            <person name="Li W.J."/>
            <person name="Zhang Y.X."/>
        </authorList>
    </citation>
    <scope>NUCLEOTIDE SEQUENCE [LARGE SCALE GENOMIC DNA]</scope>
    <source>
        <strain evidence="11 12">JCM 30743</strain>
    </source>
</reference>
<dbReference type="Proteomes" id="UP000284416">
    <property type="component" value="Unassembled WGS sequence"/>
</dbReference>
<dbReference type="SUPFAM" id="SSF55874">
    <property type="entry name" value="ATPase domain of HSP90 chaperone/DNA topoisomerase II/histidine kinase"/>
    <property type="match status" value="1"/>
</dbReference>
<dbReference type="InterPro" id="IPR003661">
    <property type="entry name" value="HisK_dim/P_dom"/>
</dbReference>
<evidence type="ECO:0000256" key="2">
    <source>
        <dbReference type="ARBA" id="ARBA00012438"/>
    </source>
</evidence>
<dbReference type="Gene3D" id="3.30.565.10">
    <property type="entry name" value="Histidine kinase-like ATPase, C-terminal domain"/>
    <property type="match status" value="1"/>
</dbReference>
<dbReference type="InterPro" id="IPR036890">
    <property type="entry name" value="HATPase_C_sf"/>
</dbReference>
<name>A0A417YVS8_9BACI</name>
<feature type="transmembrane region" description="Helical" evidence="9">
    <location>
        <begin position="20"/>
        <end position="38"/>
    </location>
</feature>
<proteinExistence type="predicted"/>
<evidence type="ECO:0000313" key="12">
    <source>
        <dbReference type="Proteomes" id="UP000284416"/>
    </source>
</evidence>
<evidence type="ECO:0000313" key="11">
    <source>
        <dbReference type="EMBL" id="RHW41500.1"/>
    </source>
</evidence>
<dbReference type="InterPro" id="IPR003594">
    <property type="entry name" value="HATPase_dom"/>
</dbReference>
<evidence type="ECO:0000256" key="5">
    <source>
        <dbReference type="ARBA" id="ARBA00022741"/>
    </source>
</evidence>
<evidence type="ECO:0000256" key="7">
    <source>
        <dbReference type="ARBA" id="ARBA00022840"/>
    </source>
</evidence>
<dbReference type="Pfam" id="PF00512">
    <property type="entry name" value="HisKA"/>
    <property type="match status" value="1"/>
</dbReference>
<keyword evidence="6 11" id="KW-0418">Kinase</keyword>
<evidence type="ECO:0000256" key="8">
    <source>
        <dbReference type="ARBA" id="ARBA00023012"/>
    </source>
</evidence>
<dbReference type="Gene3D" id="1.10.287.130">
    <property type="match status" value="1"/>
</dbReference>
<dbReference type="GO" id="GO:0005524">
    <property type="term" value="F:ATP binding"/>
    <property type="evidence" value="ECO:0007669"/>
    <property type="project" value="UniProtKB-KW"/>
</dbReference>
<dbReference type="PRINTS" id="PR00344">
    <property type="entry name" value="BCTRLSENSOR"/>
</dbReference>
<dbReference type="EMBL" id="QWEG01000004">
    <property type="protein sequence ID" value="RHW41500.1"/>
    <property type="molecule type" value="Genomic_DNA"/>
</dbReference>